<dbReference type="AlphaFoldDB" id="A0A285JNP6"/>
<feature type="chain" id="PRO_5038624075" evidence="1">
    <location>
        <begin position="19"/>
        <end position="274"/>
    </location>
</feature>
<reference evidence="3 4" key="1">
    <citation type="submission" date="2017-09" db="EMBL/GenBank/DDBJ databases">
        <authorList>
            <person name="Ehlers B."/>
            <person name="Leendertz F.H."/>
        </authorList>
    </citation>
    <scope>NUCLEOTIDE SEQUENCE [LARGE SCALE GENOMIC DNA]</scope>
    <source>
        <strain evidence="3 4">CGMCC 4.6857</strain>
    </source>
</reference>
<protein>
    <submittedName>
        <fullName evidence="3">Glycoside-hydrolase family GH114</fullName>
    </submittedName>
</protein>
<dbReference type="SUPFAM" id="SSF51445">
    <property type="entry name" value="(Trans)glycosidases"/>
    <property type="match status" value="1"/>
</dbReference>
<feature type="domain" description="Glycoside-hydrolase family GH114 TIM-barrel" evidence="2">
    <location>
        <begin position="50"/>
        <end position="261"/>
    </location>
</feature>
<accession>A0A285JNP6</accession>
<feature type="signal peptide" evidence="1">
    <location>
        <begin position="1"/>
        <end position="18"/>
    </location>
</feature>
<keyword evidence="4" id="KW-1185">Reference proteome</keyword>
<dbReference type="RefSeq" id="WP_097326189.1">
    <property type="nucleotide sequence ID" value="NZ_OBDY01000022.1"/>
</dbReference>
<dbReference type="PANTHER" id="PTHR35273:SF2">
    <property type="entry name" value="ALPHA-GALACTOSIDASE"/>
    <property type="match status" value="1"/>
</dbReference>
<dbReference type="EMBL" id="OBDY01000022">
    <property type="protein sequence ID" value="SNY60946.1"/>
    <property type="molecule type" value="Genomic_DNA"/>
</dbReference>
<dbReference type="InterPro" id="IPR004352">
    <property type="entry name" value="GH114_TIM-barrel"/>
</dbReference>
<dbReference type="InterPro" id="IPR017853">
    <property type="entry name" value="GH"/>
</dbReference>
<evidence type="ECO:0000259" key="2">
    <source>
        <dbReference type="Pfam" id="PF03537"/>
    </source>
</evidence>
<gene>
    <name evidence="3" type="ORF">SAMN05421748_12240</name>
</gene>
<keyword evidence="1" id="KW-0732">Signal</keyword>
<dbReference type="PROSITE" id="PS51257">
    <property type="entry name" value="PROKAR_LIPOPROTEIN"/>
    <property type="match status" value="1"/>
</dbReference>
<evidence type="ECO:0000313" key="4">
    <source>
        <dbReference type="Proteomes" id="UP000219612"/>
    </source>
</evidence>
<name>A0A285JNP6_9ACTN</name>
<evidence type="ECO:0000313" key="3">
    <source>
        <dbReference type="EMBL" id="SNY60946.1"/>
    </source>
</evidence>
<dbReference type="InterPro" id="IPR013785">
    <property type="entry name" value="Aldolase_TIM"/>
</dbReference>
<evidence type="ECO:0000256" key="1">
    <source>
        <dbReference type="SAM" id="SignalP"/>
    </source>
</evidence>
<dbReference type="GO" id="GO:0016787">
    <property type="term" value="F:hydrolase activity"/>
    <property type="evidence" value="ECO:0007669"/>
    <property type="project" value="UniProtKB-KW"/>
</dbReference>
<proteinExistence type="predicted"/>
<dbReference type="Pfam" id="PF03537">
    <property type="entry name" value="Glyco_hydro_114"/>
    <property type="match status" value="1"/>
</dbReference>
<dbReference type="Gene3D" id="3.20.20.70">
    <property type="entry name" value="Aldolase class I"/>
    <property type="match status" value="1"/>
</dbReference>
<keyword evidence="3" id="KW-0378">Hydrolase</keyword>
<organism evidence="3 4">
    <name type="scientific">Paractinoplanes atraurantiacus</name>
    <dbReference type="NCBI Taxonomy" id="1036182"/>
    <lineage>
        <taxon>Bacteria</taxon>
        <taxon>Bacillati</taxon>
        <taxon>Actinomycetota</taxon>
        <taxon>Actinomycetes</taxon>
        <taxon>Micromonosporales</taxon>
        <taxon>Micromonosporaceae</taxon>
        <taxon>Paractinoplanes</taxon>
    </lineage>
</organism>
<dbReference type="PANTHER" id="PTHR35273">
    <property type="entry name" value="ALPHA-1,4 POLYGALACTOSAMINIDASE, PUTATIVE (AFU_ORTHOLOGUE AFUA_3G07890)-RELATED"/>
    <property type="match status" value="1"/>
</dbReference>
<sequence length="274" mass="29399">MRRILAAASIAAVLAAAACDGADPEPVRSPSGPNSAAARGWAAPPANGLFDYQLGGAYQPAAGVTIVDRDRTAPALPDIYGICYVNAYQTQPGENDWWQAEHPDLVLKKEDPDWPGEHLLDISTPAKRAALGEIVGGWFAGCAASGFRAVEPDNLDSYTRSGGLLSEEHAVAYAQILVVKAHESGLAIGQKNAADFDGRRIGFDFAVTEECAVYDECGTYLGRYGDQVYEIEYTDNGIGAYRQACRDHGARISIILRDRDVIPQGEAGYHYESC</sequence>
<dbReference type="OrthoDB" id="319933at2"/>
<dbReference type="Proteomes" id="UP000219612">
    <property type="component" value="Unassembled WGS sequence"/>
</dbReference>